<reference evidence="2 3" key="1">
    <citation type="journal article" date="2011" name="Stand. Genomic Sci.">
        <title>Complete genome sequence of 'Thioalkalivibrio sulfidophilus' HL-EbGr7.</title>
        <authorList>
            <person name="Muyzer G."/>
            <person name="Sorokin D.Y."/>
            <person name="Mavromatis K."/>
            <person name="Lapidus A."/>
            <person name="Clum A."/>
            <person name="Ivanova N."/>
            <person name="Pati A."/>
            <person name="d'Haeseleer P."/>
            <person name="Woyke T."/>
            <person name="Kyrpides N.C."/>
        </authorList>
    </citation>
    <scope>NUCLEOTIDE SEQUENCE [LARGE SCALE GENOMIC DNA]</scope>
    <source>
        <strain evidence="2 3">HL-EbGR7</strain>
    </source>
</reference>
<dbReference type="HOGENOM" id="CLU_1194447_0_0_6"/>
<name>B8GPN7_THISH</name>
<evidence type="ECO:0000313" key="2">
    <source>
        <dbReference type="EMBL" id="ACL72204.1"/>
    </source>
</evidence>
<gene>
    <name evidence="2" type="ordered locus">Tgr7_1118</name>
</gene>
<dbReference type="OrthoDB" id="5781655at2"/>
<dbReference type="EMBL" id="CP001339">
    <property type="protein sequence ID" value="ACL72204.1"/>
    <property type="molecule type" value="Genomic_DNA"/>
</dbReference>
<evidence type="ECO:0008006" key="4">
    <source>
        <dbReference type="Google" id="ProtNLM"/>
    </source>
</evidence>
<dbReference type="RefSeq" id="WP_012637688.1">
    <property type="nucleotide sequence ID" value="NC_011901.1"/>
</dbReference>
<dbReference type="PROSITE" id="PS51257">
    <property type="entry name" value="PROKAR_LIPOPROTEIN"/>
    <property type="match status" value="1"/>
</dbReference>
<evidence type="ECO:0000256" key="1">
    <source>
        <dbReference type="SAM" id="SignalP"/>
    </source>
</evidence>
<sequence precursor="true">MNRGWRLGLVLLLLVPLLSACGEEVDLACGSTPLGLDGSWFGAMEDDQGTLFTLEWRICGDRISGQSLSGIDYGIGGHLVRDAPGVYVAYLDDGSEARLLTAPGRDHGLMVNEFFDFSVLERGARFLPRQRYSDLDGSWNGRHARLLPSVTLVQSAWAWCGSGLCSQTRADGVSVLMDFDEFVPDYGLYRGDYEYGIAGALLSPDREVMATYTCPVGYRSPADCGFALHWRP</sequence>
<dbReference type="AlphaFoldDB" id="B8GPN7"/>
<evidence type="ECO:0000313" key="3">
    <source>
        <dbReference type="Proteomes" id="UP000002383"/>
    </source>
</evidence>
<keyword evidence="3" id="KW-1185">Reference proteome</keyword>
<dbReference type="STRING" id="396588.Tgr7_1118"/>
<organism evidence="2 3">
    <name type="scientific">Thioalkalivibrio sulfidiphilus (strain HL-EbGR7)</name>
    <dbReference type="NCBI Taxonomy" id="396588"/>
    <lineage>
        <taxon>Bacteria</taxon>
        <taxon>Pseudomonadati</taxon>
        <taxon>Pseudomonadota</taxon>
        <taxon>Gammaproteobacteria</taxon>
        <taxon>Chromatiales</taxon>
        <taxon>Ectothiorhodospiraceae</taxon>
        <taxon>Thioalkalivibrio</taxon>
    </lineage>
</organism>
<dbReference type="KEGG" id="tgr:Tgr7_1118"/>
<feature type="chain" id="PRO_5002873211" description="Lipoprotein" evidence="1">
    <location>
        <begin position="23"/>
        <end position="232"/>
    </location>
</feature>
<dbReference type="Proteomes" id="UP000002383">
    <property type="component" value="Chromosome"/>
</dbReference>
<protein>
    <recommendedName>
        <fullName evidence="4">Lipoprotein</fullName>
    </recommendedName>
</protein>
<keyword evidence="1" id="KW-0732">Signal</keyword>
<accession>B8GPN7</accession>
<proteinExistence type="predicted"/>
<feature type="signal peptide" evidence="1">
    <location>
        <begin position="1"/>
        <end position="22"/>
    </location>
</feature>